<evidence type="ECO:0000313" key="1">
    <source>
        <dbReference type="EMBL" id="KAF2125241.1"/>
    </source>
</evidence>
<dbReference type="OrthoDB" id="4483229at2759"/>
<proteinExistence type="predicted"/>
<accession>A0A6A6A3T2</accession>
<gene>
    <name evidence="1" type="ORF">P153DRAFT_378741</name>
</gene>
<name>A0A6A6A3T2_9PLEO</name>
<organism evidence="1 2">
    <name type="scientific">Dothidotthia symphoricarpi CBS 119687</name>
    <dbReference type="NCBI Taxonomy" id="1392245"/>
    <lineage>
        <taxon>Eukaryota</taxon>
        <taxon>Fungi</taxon>
        <taxon>Dikarya</taxon>
        <taxon>Ascomycota</taxon>
        <taxon>Pezizomycotina</taxon>
        <taxon>Dothideomycetes</taxon>
        <taxon>Pleosporomycetidae</taxon>
        <taxon>Pleosporales</taxon>
        <taxon>Dothidotthiaceae</taxon>
        <taxon>Dothidotthia</taxon>
    </lineage>
</organism>
<keyword evidence="2" id="KW-1185">Reference proteome</keyword>
<evidence type="ECO:0000313" key="2">
    <source>
        <dbReference type="Proteomes" id="UP000799771"/>
    </source>
</evidence>
<sequence>MSNDTDTQQESNNNGRNNDELDLTLPVFCTAFIPAELLNEYFTEAFEAKELKYVGCTHIAILVDTLDITKLTKPTHAPVKEDIEYPFLGWNLDDLVEFASQLDRGKGLIDTEFVILDEQTLQDKTVVLVTPQEMYDGIGDAPRLTARSDVQSSLITLNGRSLGVWGDEPWELAAEKNGVIRLYDDDTKSAEWGVN</sequence>
<dbReference type="GeneID" id="54410251"/>
<reference evidence="1" key="1">
    <citation type="journal article" date="2020" name="Stud. Mycol.">
        <title>101 Dothideomycetes genomes: a test case for predicting lifestyles and emergence of pathogens.</title>
        <authorList>
            <person name="Haridas S."/>
            <person name="Albert R."/>
            <person name="Binder M."/>
            <person name="Bloem J."/>
            <person name="Labutti K."/>
            <person name="Salamov A."/>
            <person name="Andreopoulos B."/>
            <person name="Baker S."/>
            <person name="Barry K."/>
            <person name="Bills G."/>
            <person name="Bluhm B."/>
            <person name="Cannon C."/>
            <person name="Castanera R."/>
            <person name="Culley D."/>
            <person name="Daum C."/>
            <person name="Ezra D."/>
            <person name="Gonzalez J."/>
            <person name="Henrissat B."/>
            <person name="Kuo A."/>
            <person name="Liang C."/>
            <person name="Lipzen A."/>
            <person name="Lutzoni F."/>
            <person name="Magnuson J."/>
            <person name="Mondo S."/>
            <person name="Nolan M."/>
            <person name="Ohm R."/>
            <person name="Pangilinan J."/>
            <person name="Park H.-J."/>
            <person name="Ramirez L."/>
            <person name="Alfaro M."/>
            <person name="Sun H."/>
            <person name="Tritt A."/>
            <person name="Yoshinaga Y."/>
            <person name="Zwiers L.-H."/>
            <person name="Turgeon B."/>
            <person name="Goodwin S."/>
            <person name="Spatafora J."/>
            <person name="Crous P."/>
            <person name="Grigoriev I."/>
        </authorList>
    </citation>
    <scope>NUCLEOTIDE SEQUENCE</scope>
    <source>
        <strain evidence="1">CBS 119687</strain>
    </source>
</reference>
<dbReference type="RefSeq" id="XP_033519633.1">
    <property type="nucleotide sequence ID" value="XM_033669819.1"/>
</dbReference>
<dbReference type="Proteomes" id="UP000799771">
    <property type="component" value="Unassembled WGS sequence"/>
</dbReference>
<protein>
    <submittedName>
        <fullName evidence="1">Uncharacterized protein</fullName>
    </submittedName>
</protein>
<dbReference type="AlphaFoldDB" id="A0A6A6A3T2"/>
<dbReference type="EMBL" id="ML977516">
    <property type="protein sequence ID" value="KAF2125241.1"/>
    <property type="molecule type" value="Genomic_DNA"/>
</dbReference>